<reference evidence="1" key="1">
    <citation type="journal article" date="2020" name="Nature">
        <title>Giant virus diversity and host interactions through global metagenomics.</title>
        <authorList>
            <person name="Schulz F."/>
            <person name="Roux S."/>
            <person name="Paez-Espino D."/>
            <person name="Jungbluth S."/>
            <person name="Walsh D.A."/>
            <person name="Denef V.J."/>
            <person name="McMahon K.D."/>
            <person name="Konstantinidis K.T."/>
            <person name="Eloe-Fadrosh E.A."/>
            <person name="Kyrpides N.C."/>
            <person name="Woyke T."/>
        </authorList>
    </citation>
    <scope>NUCLEOTIDE SEQUENCE</scope>
    <source>
        <strain evidence="1">GVMAG-M-3300020192-26</strain>
    </source>
</reference>
<dbReference type="EMBL" id="MN739371">
    <property type="protein sequence ID" value="QHT01393.1"/>
    <property type="molecule type" value="Genomic_DNA"/>
</dbReference>
<organism evidence="1">
    <name type="scientific">viral metagenome</name>
    <dbReference type="NCBI Taxonomy" id="1070528"/>
    <lineage>
        <taxon>unclassified sequences</taxon>
        <taxon>metagenomes</taxon>
        <taxon>organismal metagenomes</taxon>
    </lineage>
</organism>
<name>A0A6C0CAM6_9ZZZZ</name>
<accession>A0A6C0CAM6</accession>
<sequence length="108" mass="12670">MSSKKEYELKGWADLCKDGFTMSFTEGGNDWSKRVTKNNEIRIIIDSHKYKYKSADGFSLRKIMGLINDTYFRYCDKYYDGDYDQISNISLTGFKIDNDCNVYPEYST</sequence>
<dbReference type="AlphaFoldDB" id="A0A6C0CAM6"/>
<protein>
    <submittedName>
        <fullName evidence="1">Uncharacterized protein</fullName>
    </submittedName>
</protein>
<evidence type="ECO:0000313" key="1">
    <source>
        <dbReference type="EMBL" id="QHT01393.1"/>
    </source>
</evidence>
<proteinExistence type="predicted"/>